<reference evidence="2" key="2">
    <citation type="submission" date="2021-01" db="UniProtKB">
        <authorList>
            <consortium name="EnsemblPlants"/>
        </authorList>
    </citation>
    <scope>IDENTIFICATION</scope>
</reference>
<organism evidence="2 3">
    <name type="scientific">Quercus lobata</name>
    <name type="common">Valley oak</name>
    <dbReference type="NCBI Taxonomy" id="97700"/>
    <lineage>
        <taxon>Eukaryota</taxon>
        <taxon>Viridiplantae</taxon>
        <taxon>Streptophyta</taxon>
        <taxon>Embryophyta</taxon>
        <taxon>Tracheophyta</taxon>
        <taxon>Spermatophyta</taxon>
        <taxon>Magnoliopsida</taxon>
        <taxon>eudicotyledons</taxon>
        <taxon>Gunneridae</taxon>
        <taxon>Pentapetalae</taxon>
        <taxon>rosids</taxon>
        <taxon>fabids</taxon>
        <taxon>Fagales</taxon>
        <taxon>Fagaceae</taxon>
        <taxon>Quercus</taxon>
    </lineage>
</organism>
<reference evidence="2 3" key="1">
    <citation type="journal article" date="2016" name="G3 (Bethesda)">
        <title>First Draft Assembly and Annotation of the Genome of a California Endemic Oak Quercus lobata Nee (Fagaceae).</title>
        <authorList>
            <person name="Sork V.L."/>
            <person name="Fitz-Gibbon S.T."/>
            <person name="Puiu D."/>
            <person name="Crepeau M."/>
            <person name="Gugger P.F."/>
            <person name="Sherman R."/>
            <person name="Stevens K."/>
            <person name="Langley C.H."/>
            <person name="Pellegrini M."/>
            <person name="Salzberg S.L."/>
        </authorList>
    </citation>
    <scope>NUCLEOTIDE SEQUENCE [LARGE SCALE GENOMIC DNA]</scope>
    <source>
        <strain evidence="2 3">cv. SW786</strain>
    </source>
</reference>
<dbReference type="InParanoid" id="A0A7N2M9J4"/>
<protein>
    <recommendedName>
        <fullName evidence="1">F-box domain-containing protein</fullName>
    </recommendedName>
</protein>
<feature type="domain" description="F-box" evidence="1">
    <location>
        <begin position="43"/>
        <end position="79"/>
    </location>
</feature>
<evidence type="ECO:0000259" key="1">
    <source>
        <dbReference type="PROSITE" id="PS50181"/>
    </source>
</evidence>
<dbReference type="Proteomes" id="UP000594261">
    <property type="component" value="Chromosome 8"/>
</dbReference>
<dbReference type="EMBL" id="LRBV02000008">
    <property type="status" value="NOT_ANNOTATED_CDS"/>
    <property type="molecule type" value="Genomic_DNA"/>
</dbReference>
<dbReference type="InterPro" id="IPR006566">
    <property type="entry name" value="FBD"/>
</dbReference>
<dbReference type="Pfam" id="PF08387">
    <property type="entry name" value="FBD"/>
    <property type="match status" value="1"/>
</dbReference>
<dbReference type="PANTHER" id="PTHR31293:SF12">
    <property type="entry name" value="RNI-LIKE SUPERFAMILY PROTEIN"/>
    <property type="match status" value="1"/>
</dbReference>
<dbReference type="AlphaFoldDB" id="A0A7N2M9J4"/>
<dbReference type="Pfam" id="PF00646">
    <property type="entry name" value="F-box"/>
    <property type="match status" value="2"/>
</dbReference>
<dbReference type="EnsemblPlants" id="QL08p012268:mrna">
    <property type="protein sequence ID" value="QL08p012268:mrna"/>
    <property type="gene ID" value="QL08p012268"/>
</dbReference>
<dbReference type="InterPro" id="IPR055411">
    <property type="entry name" value="LRR_FXL15/At3g58940/PEG3-like"/>
</dbReference>
<sequence length="922" mass="105310">MESNSKRQRISYSVKSNRQIKYQGGVSSRRLNILKGVIVREKEDRISNLPCKVLCHILSFLPTKHAVATSVLSTKWKNIWALVPILDLEDSLLLHEENLLNKPVGDLRVSFSSFVDRVLILHNAPRLHWFRLKCAQNYESSHVNAWIYQALRRYVQKLDLCVLTVHGDLFRSESLVYLKLGTNFVLNVPASVLLPSLRTLHLNSIEFSDDASTHKLISSCPVLEQLFIEECGIKNIRCFNISAHALKCLAMECAILDNKYATEFCGYKIVIDAPKLEYLRLYDYVAEGYHFKNPKSLIEAQVHLDLSTRRIEQRDRTYYGQKVLELIKGIHNVKVLHLTGDSMEALMLSGSNLPTLHNVSHLEVNANKLVGCMFLLDLLKSVPNIRALDIGEFLSKFLSNRSRIVPNVALALREFLLNRIKSVINIQALDFGEGLGRKWGVAEYKGSISTISHNIFKKAIVQEAEDRVCHRDKEEKDGINRLPYKVLCHILSFLPTKYAVGTSILSTTWKNLWSSVPNLDFDDELLLHGRKPCSKSTQDLRVSFSSFVNRVLKLHNAPFIHRFHLKCGQDYEPSQLNAWICSAVCGKVQELDLCFPMRNSKYSLYCGLFTSISLVYLKLGTKFVLNVPASVLLPSLRTLHLNSIEFSDDDSTHKLFSSCPVLEELSIVKCGMKRIRCFKISAPILKHLTIECAIEDEYSTEFCEYKIIIDTPALEYFRLYDFVAEGYDLKNLKSLTEAQLHVELSTPKLEQKGYAYYGQRQLELMKGICEVKILHLTGDYMEVLKLSDCNLPTLHNVSHLKLSINKHSGWQFLPDLLKSLPNLLALYFPMGLVHERGGDCRRDQPEWVPRCLLSCLKKILIWQFQGQKGEYKLVKYLLQNASVLSVFSIKSHNNLTIEEELKISKKLLLLPRGSKTCQVVFS</sequence>
<dbReference type="InterPro" id="IPR032675">
    <property type="entry name" value="LRR_dom_sf"/>
</dbReference>
<accession>A0A7N2M9J4</accession>
<dbReference type="Pfam" id="PF24758">
    <property type="entry name" value="LRR_At5g56370"/>
    <property type="match status" value="2"/>
</dbReference>
<dbReference type="InterPro" id="IPR036047">
    <property type="entry name" value="F-box-like_dom_sf"/>
</dbReference>
<dbReference type="InterPro" id="IPR001810">
    <property type="entry name" value="F-box_dom"/>
</dbReference>
<dbReference type="Gene3D" id="3.80.10.10">
    <property type="entry name" value="Ribonuclease Inhibitor"/>
    <property type="match status" value="2"/>
</dbReference>
<dbReference type="Gramene" id="QL08p012268:mrna">
    <property type="protein sequence ID" value="QL08p012268:mrna"/>
    <property type="gene ID" value="QL08p012268"/>
</dbReference>
<dbReference type="PROSITE" id="PS50181">
    <property type="entry name" value="FBOX"/>
    <property type="match status" value="1"/>
</dbReference>
<dbReference type="OMA" id="IYKNTER"/>
<dbReference type="CDD" id="cd22160">
    <property type="entry name" value="F-box_AtFBL13-like"/>
    <property type="match status" value="2"/>
</dbReference>
<dbReference type="SMART" id="SM00579">
    <property type="entry name" value="FBD"/>
    <property type="match status" value="1"/>
</dbReference>
<dbReference type="PANTHER" id="PTHR31293">
    <property type="entry name" value="RNI-LIKE SUPERFAMILY PROTEIN"/>
    <property type="match status" value="1"/>
</dbReference>
<dbReference type="InterPro" id="IPR053781">
    <property type="entry name" value="F-box_AtFBL13-like"/>
</dbReference>
<dbReference type="SUPFAM" id="SSF52047">
    <property type="entry name" value="RNI-like"/>
    <property type="match status" value="2"/>
</dbReference>
<keyword evidence="3" id="KW-1185">Reference proteome</keyword>
<dbReference type="Gene3D" id="1.20.1280.50">
    <property type="match status" value="1"/>
</dbReference>
<proteinExistence type="predicted"/>
<evidence type="ECO:0000313" key="3">
    <source>
        <dbReference type="Proteomes" id="UP000594261"/>
    </source>
</evidence>
<dbReference type="SUPFAM" id="SSF81383">
    <property type="entry name" value="F-box domain"/>
    <property type="match status" value="2"/>
</dbReference>
<dbReference type="InterPro" id="IPR055294">
    <property type="entry name" value="FBL60-like"/>
</dbReference>
<evidence type="ECO:0000313" key="2">
    <source>
        <dbReference type="EnsemblPlants" id="QL08p012268:mrna"/>
    </source>
</evidence>
<name>A0A7N2M9J4_QUELO</name>
<dbReference type="SMART" id="SM00256">
    <property type="entry name" value="FBOX"/>
    <property type="match status" value="2"/>
</dbReference>